<dbReference type="EC" id="1.8.5.8" evidence="14"/>
<dbReference type="PANTHER" id="PTHR10632">
    <property type="entry name" value="SULFIDE:QUINONE OXIDOREDUCTASE"/>
    <property type="match status" value="1"/>
</dbReference>
<evidence type="ECO:0000256" key="15">
    <source>
        <dbReference type="ARBA" id="ARBA00070160"/>
    </source>
</evidence>
<dbReference type="Pfam" id="PF07992">
    <property type="entry name" value="Pyr_redox_2"/>
    <property type="match status" value="1"/>
</dbReference>
<keyword evidence="8" id="KW-0496">Mitochondrion</keyword>
<dbReference type="PANTHER" id="PTHR10632:SF2">
    <property type="entry name" value="SULFIDE:QUINONE OXIDOREDUCTASE, MITOCHONDRIAL"/>
    <property type="match status" value="1"/>
</dbReference>
<dbReference type="AlphaFoldDB" id="A0A7U1BGC1"/>
<name>A0A7U1BGC1_ANABR</name>
<keyword evidence="6" id="KW-0809">Transit peptide</keyword>
<comment type="catalytic activity">
    <reaction evidence="10">
        <text>ubiquinone-10 + hydrogen sulfide + glutathione + H(+) = S-sulfanylglutathione + ubiquinol-10</text>
        <dbReference type="Rhea" id="RHEA:62608"/>
        <dbReference type="ChEBI" id="CHEBI:15378"/>
        <dbReference type="ChEBI" id="CHEBI:29919"/>
        <dbReference type="ChEBI" id="CHEBI:46245"/>
        <dbReference type="ChEBI" id="CHEBI:57925"/>
        <dbReference type="ChEBI" id="CHEBI:58905"/>
        <dbReference type="ChEBI" id="CHEBI:64183"/>
    </reaction>
    <physiologicalReaction direction="left-to-right" evidence="10">
        <dbReference type="Rhea" id="RHEA:62609"/>
    </physiologicalReaction>
</comment>
<evidence type="ECO:0000256" key="8">
    <source>
        <dbReference type="ARBA" id="ARBA00023128"/>
    </source>
</evidence>
<dbReference type="GO" id="GO:0005739">
    <property type="term" value="C:mitochondrion"/>
    <property type="evidence" value="ECO:0007669"/>
    <property type="project" value="UniProtKB-SubCell"/>
</dbReference>
<keyword evidence="5" id="KW-0274">FAD</keyword>
<keyword evidence="3" id="KW-0285">Flavoprotein</keyword>
<evidence type="ECO:0000256" key="10">
    <source>
        <dbReference type="ARBA" id="ARBA00052810"/>
    </source>
</evidence>
<evidence type="ECO:0000256" key="2">
    <source>
        <dbReference type="ARBA" id="ARBA00004173"/>
    </source>
</evidence>
<comment type="function">
    <text evidence="12">Catalyzes the oxidation of hydrogen sulfide with the help of a quinone, such as ubiquinone-10, giving rise to thiosulfate and ultimately to sulfane (molecular sulfur) atoms. Requires an additional electron acceptor; can use sulfite, sulfide or cyanide (in vitro). It is believed the in vivo electron acceptor is glutathione.</text>
</comment>
<dbReference type="GO" id="GO:0106436">
    <property type="term" value="F:glutathione-dependent sulfide quinone oxidoreductase activity"/>
    <property type="evidence" value="ECO:0007669"/>
    <property type="project" value="UniProtKB-EC"/>
</dbReference>
<evidence type="ECO:0000256" key="9">
    <source>
        <dbReference type="ARBA" id="ARBA00051038"/>
    </source>
</evidence>
<evidence type="ECO:0000313" key="18">
    <source>
        <dbReference type="EMBL" id="QQY98952.1"/>
    </source>
</evidence>
<dbReference type="GO" id="GO:0070221">
    <property type="term" value="P:sulfide oxidation, using sulfide:quinone oxidoreductase"/>
    <property type="evidence" value="ECO:0007669"/>
    <property type="project" value="TreeGrafter"/>
</dbReference>
<evidence type="ECO:0000256" key="3">
    <source>
        <dbReference type="ARBA" id="ARBA00022630"/>
    </source>
</evidence>
<evidence type="ECO:0000256" key="13">
    <source>
        <dbReference type="ARBA" id="ARBA00060891"/>
    </source>
</evidence>
<comment type="similarity">
    <text evidence="13">Belongs to the SQRD family.</text>
</comment>
<dbReference type="EMBL" id="MT423670">
    <property type="protein sequence ID" value="QQY98952.1"/>
    <property type="molecule type" value="mRNA"/>
</dbReference>
<evidence type="ECO:0000256" key="16">
    <source>
        <dbReference type="ARBA" id="ARBA00082958"/>
    </source>
</evidence>
<sequence length="439" mass="49067">MATNNFSRLLLSNRGICVRKFSTTVELAQKKYELLVIGGGTGGCSISNKFASKLGRGNVGVIEPNEIHYYQPMWTLVGGGVKKLKHTAMPMASVLPDKADWIKSRVSKFDPQNNQVTTSDGDTISYNYLVVAMGMQLNYGNIKGLLDALKTDDRVCSNYSANYVKKTYPALSNFQGGTAIFTFPNTPIKCAGAPQKIMYLAEEIFRKNGKRDGTKVIFNTSLGVIFGVKKYADRLLEIIKQRNIEVNYKTNLIEIIPETSEAVFQNLDTNETKSYKYDFIHVTPPMSAPDALRESSLVNEAGFLDVNKGTLQHTKYRNIFGIGDCTSAPTSKTAAAVAGQSGILRKNLQALLDGKEVYAQYDGYTSCPLITGRGKCILAEFDYDAQPLETFPIDQGKERWTMYHMKKDVMPPLYWRILLSGFWEGPRFYRKLMHFGRGK</sequence>
<evidence type="ECO:0000256" key="6">
    <source>
        <dbReference type="ARBA" id="ARBA00022946"/>
    </source>
</evidence>
<dbReference type="InterPro" id="IPR015904">
    <property type="entry name" value="Sulphide_quinone_reductase"/>
</dbReference>
<dbReference type="GO" id="GO:0048038">
    <property type="term" value="F:quinone binding"/>
    <property type="evidence" value="ECO:0007669"/>
    <property type="project" value="UniProtKB-KW"/>
</dbReference>
<keyword evidence="7" id="KW-0560">Oxidoreductase</keyword>
<reference evidence="18" key="1">
    <citation type="submission" date="2020-05" db="EMBL/GenBank/DDBJ databases">
        <authorList>
            <person name="Wang Y."/>
            <person name="Zhang X."/>
        </authorList>
    </citation>
    <scope>NUCLEOTIDE SEQUENCE</scope>
</reference>
<protein>
    <recommendedName>
        <fullName evidence="15">Sulfide:quinone oxidoreductase, mitochondrial</fullName>
        <ecNumber evidence="14">1.8.5.8</ecNumber>
    </recommendedName>
    <alternativeName>
        <fullName evidence="16">Sulfide quinone oxidoreductase</fullName>
    </alternativeName>
</protein>
<comment type="catalytic activity">
    <reaction evidence="11">
        <text>a quinone + hydrogen sulfide + glutathione + H(+) = S-sulfanylglutathione + a quinol</text>
        <dbReference type="Rhea" id="RHEA:55156"/>
        <dbReference type="ChEBI" id="CHEBI:15378"/>
        <dbReference type="ChEBI" id="CHEBI:24646"/>
        <dbReference type="ChEBI" id="CHEBI:29919"/>
        <dbReference type="ChEBI" id="CHEBI:57925"/>
        <dbReference type="ChEBI" id="CHEBI:58905"/>
        <dbReference type="ChEBI" id="CHEBI:132124"/>
        <dbReference type="EC" id="1.8.5.8"/>
    </reaction>
    <physiologicalReaction direction="left-to-right" evidence="11">
        <dbReference type="Rhea" id="RHEA:55157"/>
    </physiologicalReaction>
</comment>
<dbReference type="Gene3D" id="3.50.50.60">
    <property type="entry name" value="FAD/NAD(P)-binding domain"/>
    <property type="match status" value="2"/>
</dbReference>
<feature type="domain" description="FAD/NAD(P)-binding" evidence="17">
    <location>
        <begin position="33"/>
        <end position="156"/>
    </location>
</feature>
<dbReference type="InterPro" id="IPR023753">
    <property type="entry name" value="FAD/NAD-binding_dom"/>
</dbReference>
<accession>A0A7U1BGC1</accession>
<dbReference type="SMR" id="A0A7U1BGC1"/>
<dbReference type="InterPro" id="IPR036188">
    <property type="entry name" value="FAD/NAD-bd_sf"/>
</dbReference>
<comment type="cofactor">
    <cofactor evidence="1">
        <name>FAD</name>
        <dbReference type="ChEBI" id="CHEBI:57692"/>
    </cofactor>
</comment>
<evidence type="ECO:0000256" key="11">
    <source>
        <dbReference type="ARBA" id="ARBA00052986"/>
    </source>
</evidence>
<evidence type="ECO:0000256" key="5">
    <source>
        <dbReference type="ARBA" id="ARBA00022827"/>
    </source>
</evidence>
<comment type="catalytic activity">
    <reaction evidence="9">
        <text>ubiquinone-10 + hydrogen sulfide + sulfite + 2 H(+) = ubiquinol-10 + thiosulfate</text>
        <dbReference type="Rhea" id="RHEA:38359"/>
        <dbReference type="ChEBI" id="CHEBI:15378"/>
        <dbReference type="ChEBI" id="CHEBI:17359"/>
        <dbReference type="ChEBI" id="CHEBI:29919"/>
        <dbReference type="ChEBI" id="CHEBI:33542"/>
        <dbReference type="ChEBI" id="CHEBI:46245"/>
        <dbReference type="ChEBI" id="CHEBI:64183"/>
    </reaction>
    <physiologicalReaction direction="left-to-right" evidence="9">
        <dbReference type="Rhea" id="RHEA:38360"/>
    </physiologicalReaction>
</comment>
<keyword evidence="4" id="KW-0874">Quinone</keyword>
<comment type="subcellular location">
    <subcellularLocation>
        <location evidence="2">Mitochondrion</location>
    </subcellularLocation>
</comment>
<evidence type="ECO:0000256" key="7">
    <source>
        <dbReference type="ARBA" id="ARBA00023002"/>
    </source>
</evidence>
<dbReference type="GO" id="GO:0070224">
    <property type="term" value="F:sulfide:quinone oxidoreductase activity"/>
    <property type="evidence" value="ECO:0007669"/>
    <property type="project" value="TreeGrafter"/>
</dbReference>
<evidence type="ECO:0000256" key="1">
    <source>
        <dbReference type="ARBA" id="ARBA00001974"/>
    </source>
</evidence>
<evidence type="ECO:0000256" key="4">
    <source>
        <dbReference type="ARBA" id="ARBA00022719"/>
    </source>
</evidence>
<dbReference type="FunFam" id="3.50.50.60:FF:000034">
    <property type="entry name" value="sulfide:quinone oxidoreductase, mitochondrial"/>
    <property type="match status" value="1"/>
</dbReference>
<evidence type="ECO:0000256" key="14">
    <source>
        <dbReference type="ARBA" id="ARBA00066447"/>
    </source>
</evidence>
<evidence type="ECO:0000256" key="12">
    <source>
        <dbReference type="ARBA" id="ARBA00059167"/>
    </source>
</evidence>
<proteinExistence type="evidence at transcript level"/>
<organism evidence="18">
    <name type="scientific">Anadara broughtonii</name>
    <name type="common">Blood clam</name>
    <name type="synonym">Scapharca broughtonii</name>
    <dbReference type="NCBI Taxonomy" id="148819"/>
    <lineage>
        <taxon>Eukaryota</taxon>
        <taxon>Metazoa</taxon>
        <taxon>Spiralia</taxon>
        <taxon>Lophotrochozoa</taxon>
        <taxon>Mollusca</taxon>
        <taxon>Bivalvia</taxon>
        <taxon>Autobranchia</taxon>
        <taxon>Pteriomorphia</taxon>
        <taxon>Arcoida</taxon>
        <taxon>Arcoidea</taxon>
        <taxon>Arcidae</taxon>
        <taxon>Anadara</taxon>
    </lineage>
</organism>
<dbReference type="GO" id="GO:0071949">
    <property type="term" value="F:FAD binding"/>
    <property type="evidence" value="ECO:0007669"/>
    <property type="project" value="TreeGrafter"/>
</dbReference>
<evidence type="ECO:0000259" key="17">
    <source>
        <dbReference type="Pfam" id="PF07992"/>
    </source>
</evidence>
<dbReference type="SUPFAM" id="SSF51905">
    <property type="entry name" value="FAD/NAD(P)-binding domain"/>
    <property type="match status" value="1"/>
</dbReference>